<reference evidence="2 3" key="1">
    <citation type="journal article" date="2014" name="Genome Biol. Evol.">
        <title>The genome of the myxosporean Thelohanellus kitauei shows adaptations to nutrient acquisition within its fish host.</title>
        <authorList>
            <person name="Yang Y."/>
            <person name="Xiong J."/>
            <person name="Zhou Z."/>
            <person name="Huo F."/>
            <person name="Miao W."/>
            <person name="Ran C."/>
            <person name="Liu Y."/>
            <person name="Zhang J."/>
            <person name="Feng J."/>
            <person name="Wang M."/>
            <person name="Wang M."/>
            <person name="Wang L."/>
            <person name="Yao B."/>
        </authorList>
    </citation>
    <scope>NUCLEOTIDE SEQUENCE [LARGE SCALE GENOMIC DNA]</scope>
    <source>
        <strain evidence="2">Wuqing</strain>
    </source>
</reference>
<dbReference type="Proteomes" id="UP000031668">
    <property type="component" value="Unassembled WGS sequence"/>
</dbReference>
<protein>
    <submittedName>
        <fullName evidence="2">Uncharacterized protein</fullName>
    </submittedName>
</protein>
<feature type="region of interest" description="Disordered" evidence="1">
    <location>
        <begin position="113"/>
        <end position="136"/>
    </location>
</feature>
<proteinExistence type="predicted"/>
<evidence type="ECO:0000256" key="1">
    <source>
        <dbReference type="SAM" id="MobiDB-lite"/>
    </source>
</evidence>
<comment type="caution">
    <text evidence="2">The sequence shown here is derived from an EMBL/GenBank/DDBJ whole genome shotgun (WGS) entry which is preliminary data.</text>
</comment>
<sequence>MEHTWTKKLISTNPVLSRNRGKEITMIFALNRRNIINADETKFLIILRREGKFTIVSDNFRLHKSDLEFYNSDKYHGSKDLVSIKIEACVRVSHQNLADYTNQCLRTENSEYEDYTVESPSESEETLKINEDEETSDEDIMFCCDGSISPEDFWDPSVN</sequence>
<gene>
    <name evidence="2" type="ORF">RF11_13101</name>
</gene>
<evidence type="ECO:0000313" key="2">
    <source>
        <dbReference type="EMBL" id="KII65806.1"/>
    </source>
</evidence>
<organism evidence="2 3">
    <name type="scientific">Thelohanellus kitauei</name>
    <name type="common">Myxosporean</name>
    <dbReference type="NCBI Taxonomy" id="669202"/>
    <lineage>
        <taxon>Eukaryota</taxon>
        <taxon>Metazoa</taxon>
        <taxon>Cnidaria</taxon>
        <taxon>Myxozoa</taxon>
        <taxon>Myxosporea</taxon>
        <taxon>Bivalvulida</taxon>
        <taxon>Platysporina</taxon>
        <taxon>Myxobolidae</taxon>
        <taxon>Thelohanellus</taxon>
    </lineage>
</organism>
<accession>A0A0C2MF88</accession>
<feature type="compositionally biased region" description="Acidic residues" evidence="1">
    <location>
        <begin position="113"/>
        <end position="124"/>
    </location>
</feature>
<keyword evidence="3" id="KW-1185">Reference proteome</keyword>
<evidence type="ECO:0000313" key="3">
    <source>
        <dbReference type="Proteomes" id="UP000031668"/>
    </source>
</evidence>
<dbReference type="EMBL" id="JWZT01003716">
    <property type="protein sequence ID" value="KII65806.1"/>
    <property type="molecule type" value="Genomic_DNA"/>
</dbReference>
<dbReference type="AlphaFoldDB" id="A0A0C2MF88"/>
<name>A0A0C2MF88_THEKT</name>
<dbReference type="OrthoDB" id="7744248at2759"/>